<organism evidence="15 16">
    <name type="scientific">SAR86 cluster bacterium</name>
    <dbReference type="NCBI Taxonomy" id="2030880"/>
    <lineage>
        <taxon>Bacteria</taxon>
        <taxon>Pseudomonadati</taxon>
        <taxon>Pseudomonadota</taxon>
        <taxon>Gammaproteobacteria</taxon>
        <taxon>SAR86 cluster</taxon>
    </lineage>
</organism>
<dbReference type="InterPro" id="IPR016055">
    <property type="entry name" value="A-D-PHexomutase_a/b/a-I/II/III"/>
</dbReference>
<dbReference type="Gene3D" id="3.40.120.10">
    <property type="entry name" value="Alpha-D-Glucose-1,6-Bisphosphate, subunit A, domain 3"/>
    <property type="match status" value="3"/>
</dbReference>
<comment type="caution">
    <text evidence="15">The sequence shown here is derived from an EMBL/GenBank/DDBJ whole genome shotgun (WGS) entry which is preliminary data.</text>
</comment>
<feature type="domain" description="Alpha-D-phosphohexomutase C-terminal" evidence="11">
    <location>
        <begin position="364"/>
        <end position="437"/>
    </location>
</feature>
<evidence type="ECO:0000259" key="13">
    <source>
        <dbReference type="Pfam" id="PF02879"/>
    </source>
</evidence>
<dbReference type="Gene3D" id="3.30.310.50">
    <property type="entry name" value="Alpha-D-phosphohexomutase, C-terminal domain"/>
    <property type="match status" value="1"/>
</dbReference>
<dbReference type="Pfam" id="PF02880">
    <property type="entry name" value="PGM_PMM_III"/>
    <property type="match status" value="1"/>
</dbReference>
<evidence type="ECO:0000256" key="10">
    <source>
        <dbReference type="RuleBase" id="RU004326"/>
    </source>
</evidence>
<dbReference type="Pfam" id="PF02878">
    <property type="entry name" value="PGM_PMM_I"/>
    <property type="match status" value="1"/>
</dbReference>
<dbReference type="PANTHER" id="PTHR43771">
    <property type="entry name" value="PHOSPHOMANNOMUTASE"/>
    <property type="match status" value="1"/>
</dbReference>
<protein>
    <recommendedName>
        <fullName evidence="5">phosphomannomutase</fullName>
        <ecNumber evidence="5">5.4.2.8</ecNumber>
    </recommendedName>
</protein>
<evidence type="ECO:0000313" key="15">
    <source>
        <dbReference type="EMBL" id="RZO24041.1"/>
    </source>
</evidence>
<dbReference type="CDD" id="cd03089">
    <property type="entry name" value="PMM_PGM"/>
    <property type="match status" value="1"/>
</dbReference>
<evidence type="ECO:0000256" key="3">
    <source>
        <dbReference type="ARBA" id="ARBA00004699"/>
    </source>
</evidence>
<keyword evidence="7 10" id="KW-0479">Metal-binding</keyword>
<dbReference type="InterPro" id="IPR005844">
    <property type="entry name" value="A-D-PHexomutase_a/b/a-I"/>
</dbReference>
<evidence type="ECO:0000256" key="4">
    <source>
        <dbReference type="ARBA" id="ARBA00010231"/>
    </source>
</evidence>
<evidence type="ECO:0000259" key="11">
    <source>
        <dbReference type="Pfam" id="PF00408"/>
    </source>
</evidence>
<dbReference type="PRINTS" id="PR00509">
    <property type="entry name" value="PGMPMM"/>
</dbReference>
<evidence type="ECO:0000256" key="1">
    <source>
        <dbReference type="ARBA" id="ARBA00000586"/>
    </source>
</evidence>
<comment type="catalytic activity">
    <reaction evidence="1">
        <text>alpha-D-mannose 1-phosphate = D-mannose 6-phosphate</text>
        <dbReference type="Rhea" id="RHEA:11140"/>
        <dbReference type="ChEBI" id="CHEBI:58409"/>
        <dbReference type="ChEBI" id="CHEBI:58735"/>
        <dbReference type="EC" id="5.4.2.8"/>
    </reaction>
</comment>
<evidence type="ECO:0000256" key="5">
    <source>
        <dbReference type="ARBA" id="ARBA00012730"/>
    </source>
</evidence>
<evidence type="ECO:0000256" key="7">
    <source>
        <dbReference type="ARBA" id="ARBA00022723"/>
    </source>
</evidence>
<keyword evidence="6" id="KW-0597">Phosphoprotein</keyword>
<dbReference type="PANTHER" id="PTHR43771:SF2">
    <property type="entry name" value="PHOSPHOMANNOMUTASE_PHOSPHOGLUCOMUTASE"/>
    <property type="match status" value="1"/>
</dbReference>
<dbReference type="Proteomes" id="UP000320146">
    <property type="component" value="Unassembled WGS sequence"/>
</dbReference>
<comment type="pathway">
    <text evidence="3">Nucleotide-sugar biosynthesis; GDP-alpha-D-mannose biosynthesis; alpha-D-mannose 1-phosphate from D-fructose 6-phosphate: step 2/2.</text>
</comment>
<dbReference type="InterPro" id="IPR036900">
    <property type="entry name" value="A-D-PHexomutase_C_sf"/>
</dbReference>
<dbReference type="InterPro" id="IPR005843">
    <property type="entry name" value="A-D-PHexomutase_C"/>
</dbReference>
<dbReference type="EMBL" id="SHBL01000016">
    <property type="protein sequence ID" value="RZO24041.1"/>
    <property type="molecule type" value="Genomic_DNA"/>
</dbReference>
<feature type="domain" description="Alpha-D-phosphohexomutase alpha/beta/alpha" evidence="14">
    <location>
        <begin position="251"/>
        <end position="359"/>
    </location>
</feature>
<dbReference type="PROSITE" id="PS00710">
    <property type="entry name" value="PGM_PMM"/>
    <property type="match status" value="1"/>
</dbReference>
<feature type="domain" description="Alpha-D-phosphohexomutase alpha/beta/alpha" evidence="13">
    <location>
        <begin position="149"/>
        <end position="245"/>
    </location>
</feature>
<dbReference type="GO" id="GO:0000287">
    <property type="term" value="F:magnesium ion binding"/>
    <property type="evidence" value="ECO:0007669"/>
    <property type="project" value="InterPro"/>
</dbReference>
<gene>
    <name evidence="15" type="ORF">EVA99_02525</name>
</gene>
<reference evidence="15 16" key="1">
    <citation type="submission" date="2019-02" db="EMBL/GenBank/DDBJ databases">
        <title>Prokaryotic population dynamics and viral predation in marine succession experiment using metagenomics: the confinement effect.</title>
        <authorList>
            <person name="Haro-Moreno J.M."/>
            <person name="Rodriguez-Valera F."/>
            <person name="Lopez-Perez M."/>
        </authorList>
    </citation>
    <scope>NUCLEOTIDE SEQUENCE [LARGE SCALE GENOMIC DNA]</scope>
    <source>
        <strain evidence="15">MED-G166</strain>
    </source>
</reference>
<evidence type="ECO:0000259" key="14">
    <source>
        <dbReference type="Pfam" id="PF02880"/>
    </source>
</evidence>
<sequence>MNKNIFRAYDIRGSSITDLDDQTIRKIGYVLGRRILNAGKDSVYIGHDSRLSAASLQKSLTVGFNASGVKVLGLGLVPTPLVYYATKTGSTPNGVMITGSHNPKDDNGLKIVLNDSAVSGLELFEEVANQDLIPEVPENYEKVEIVPNYLKEIKEKILISNKFKVILDAGNGAAGEIADLIFNALGFETISINKEPDGNFPNHHPDPSKEKNLEELKMKVKEHDADVGFAFDGDGDRVGMITNHGDSVLADHLIMLLTQHYLKKRSGPIIFDVKCSSQLPALINELGGKAIMEKTGHFNIKKAIKKHNAVLGGEMSGHIFINHEWYGFDDAIYTAAILAQIISDAESSSSEVINKFPKTFSTPELNLDVSDDEKFKMVEQFKSEMSFPNSELNTIDGVRVTIGSAWGLVRASNTSPKLVFRFEAETEEELKEIKELFLDNLKRIFPDLSLNFS</sequence>
<comment type="cofactor">
    <cofactor evidence="2">
        <name>Mg(2+)</name>
        <dbReference type="ChEBI" id="CHEBI:18420"/>
    </cofactor>
</comment>
<dbReference type="EC" id="5.4.2.8" evidence="5"/>
<evidence type="ECO:0000256" key="8">
    <source>
        <dbReference type="ARBA" id="ARBA00022842"/>
    </source>
</evidence>
<dbReference type="Pfam" id="PF00408">
    <property type="entry name" value="PGM_PMM_IV"/>
    <property type="match status" value="1"/>
</dbReference>
<evidence type="ECO:0000256" key="2">
    <source>
        <dbReference type="ARBA" id="ARBA00001946"/>
    </source>
</evidence>
<evidence type="ECO:0000259" key="12">
    <source>
        <dbReference type="Pfam" id="PF02878"/>
    </source>
</evidence>
<dbReference type="InterPro" id="IPR005841">
    <property type="entry name" value="Alpha-D-phosphohexomutase_SF"/>
</dbReference>
<dbReference type="GO" id="GO:0004615">
    <property type="term" value="F:phosphomannomutase activity"/>
    <property type="evidence" value="ECO:0007669"/>
    <property type="project" value="UniProtKB-EC"/>
</dbReference>
<comment type="similarity">
    <text evidence="4 10">Belongs to the phosphohexose mutase family.</text>
</comment>
<dbReference type="GO" id="GO:0005975">
    <property type="term" value="P:carbohydrate metabolic process"/>
    <property type="evidence" value="ECO:0007669"/>
    <property type="project" value="InterPro"/>
</dbReference>
<keyword evidence="8 10" id="KW-0460">Magnesium</keyword>
<dbReference type="SUPFAM" id="SSF55957">
    <property type="entry name" value="Phosphoglucomutase, C-terminal domain"/>
    <property type="match status" value="1"/>
</dbReference>
<dbReference type="InterPro" id="IPR005846">
    <property type="entry name" value="A-D-PHexomutase_a/b/a-III"/>
</dbReference>
<dbReference type="SUPFAM" id="SSF53738">
    <property type="entry name" value="Phosphoglucomutase, first 3 domains"/>
    <property type="match status" value="3"/>
</dbReference>
<evidence type="ECO:0000313" key="16">
    <source>
        <dbReference type="Proteomes" id="UP000320146"/>
    </source>
</evidence>
<dbReference type="Pfam" id="PF02879">
    <property type="entry name" value="PGM_PMM_II"/>
    <property type="match status" value="1"/>
</dbReference>
<name>A0A520MS43_9GAMM</name>
<dbReference type="InterPro" id="IPR005845">
    <property type="entry name" value="A-D-PHexomutase_a/b/a-II"/>
</dbReference>
<evidence type="ECO:0000256" key="6">
    <source>
        <dbReference type="ARBA" id="ARBA00022553"/>
    </source>
</evidence>
<accession>A0A520MS43</accession>
<keyword evidence="9" id="KW-0413">Isomerase</keyword>
<dbReference type="AlphaFoldDB" id="A0A520MS43"/>
<evidence type="ECO:0000256" key="9">
    <source>
        <dbReference type="ARBA" id="ARBA00023235"/>
    </source>
</evidence>
<dbReference type="InterPro" id="IPR016066">
    <property type="entry name" value="A-D-PHexomutase_CS"/>
</dbReference>
<proteinExistence type="inferred from homology"/>
<feature type="domain" description="Alpha-D-phosphohexomutase alpha/beta/alpha" evidence="12">
    <location>
        <begin position="4"/>
        <end position="116"/>
    </location>
</feature>